<reference evidence="2 3" key="1">
    <citation type="submission" date="2024-01" db="EMBL/GenBank/DDBJ databases">
        <title>Genome assemblies of Stephania.</title>
        <authorList>
            <person name="Yang L."/>
        </authorList>
    </citation>
    <scope>NUCLEOTIDE SEQUENCE [LARGE SCALE GENOMIC DNA]</scope>
    <source>
        <strain evidence="2">JXDWG</strain>
        <tissue evidence="2">Leaf</tissue>
    </source>
</reference>
<evidence type="ECO:0000256" key="1">
    <source>
        <dbReference type="SAM" id="SignalP"/>
    </source>
</evidence>
<organism evidence="2 3">
    <name type="scientific">Stephania cephalantha</name>
    <dbReference type="NCBI Taxonomy" id="152367"/>
    <lineage>
        <taxon>Eukaryota</taxon>
        <taxon>Viridiplantae</taxon>
        <taxon>Streptophyta</taxon>
        <taxon>Embryophyta</taxon>
        <taxon>Tracheophyta</taxon>
        <taxon>Spermatophyta</taxon>
        <taxon>Magnoliopsida</taxon>
        <taxon>Ranunculales</taxon>
        <taxon>Menispermaceae</taxon>
        <taxon>Menispermoideae</taxon>
        <taxon>Cissampelideae</taxon>
        <taxon>Stephania</taxon>
    </lineage>
</organism>
<dbReference type="Proteomes" id="UP001419268">
    <property type="component" value="Unassembled WGS sequence"/>
</dbReference>
<protein>
    <submittedName>
        <fullName evidence="2">Uncharacterized protein</fullName>
    </submittedName>
</protein>
<dbReference type="EMBL" id="JBBNAG010000011">
    <property type="protein sequence ID" value="KAK9093895.1"/>
    <property type="molecule type" value="Genomic_DNA"/>
</dbReference>
<feature type="signal peptide" evidence="1">
    <location>
        <begin position="1"/>
        <end position="22"/>
    </location>
</feature>
<dbReference type="AlphaFoldDB" id="A0AAP0EI31"/>
<accession>A0AAP0EI31</accession>
<sequence>MEMEKTMLSCIASLLIFSLVLSTMPQGTVSIGAQQCIIAAQLPCNVAQDCPNCNSPYVNTCMEPEHMCGCCI</sequence>
<evidence type="ECO:0000313" key="2">
    <source>
        <dbReference type="EMBL" id="KAK9093895.1"/>
    </source>
</evidence>
<comment type="caution">
    <text evidence="2">The sequence shown here is derived from an EMBL/GenBank/DDBJ whole genome shotgun (WGS) entry which is preliminary data.</text>
</comment>
<feature type="chain" id="PRO_5042898753" evidence="1">
    <location>
        <begin position="23"/>
        <end position="72"/>
    </location>
</feature>
<keyword evidence="1" id="KW-0732">Signal</keyword>
<name>A0AAP0EI31_9MAGN</name>
<evidence type="ECO:0000313" key="3">
    <source>
        <dbReference type="Proteomes" id="UP001419268"/>
    </source>
</evidence>
<gene>
    <name evidence="2" type="ORF">Scep_025364</name>
</gene>
<keyword evidence="3" id="KW-1185">Reference proteome</keyword>
<proteinExistence type="predicted"/>